<proteinExistence type="predicted"/>
<sequence length="225" mass="25902">MPGNNFSFQHRGQEVSNQPRLSNGQFTFSDSVTATSVASQGQQALEAVMPVHRNAPLEQRMYPSSIADIVKKHAHGDHSTLQPYSEDPEAKVPYYRMGVRPLESRALSRRYGERVPGADLHVEHMHFVGSDGSNFGLTFGGIFSESMQDLTNYQVEAPKYRKEYIDRAKIEVYRKWEERKILERFSQDYNPFTYNILTHNCQQYFAEVLQQAQEYDTPAKPLVLY</sequence>
<dbReference type="RefSeq" id="WP_136400858.1">
    <property type="nucleotide sequence ID" value="NZ_CP036295.1"/>
</dbReference>
<dbReference type="AlphaFoldDB" id="A0A4P7UKM7"/>
<reference evidence="2 3" key="1">
    <citation type="submission" date="2019-02" db="EMBL/GenBank/DDBJ databases">
        <title>Complete Genome Sequence of Desulfovibrio desulfuricans IC1, a Sulfonate Utilizing Anaerobe.</title>
        <authorList>
            <person name="Day L.A."/>
            <person name="De Leon K.B."/>
            <person name="Wall J.D."/>
        </authorList>
    </citation>
    <scope>NUCLEOTIDE SEQUENCE [LARGE SCALE GENOMIC DNA]</scope>
    <source>
        <strain evidence="2 3">IC1</strain>
    </source>
</reference>
<name>A0A4P7UKM7_DESDE</name>
<organism evidence="2 3">
    <name type="scientific">Desulfovibrio desulfuricans</name>
    <dbReference type="NCBI Taxonomy" id="876"/>
    <lineage>
        <taxon>Bacteria</taxon>
        <taxon>Pseudomonadati</taxon>
        <taxon>Thermodesulfobacteriota</taxon>
        <taxon>Desulfovibrionia</taxon>
        <taxon>Desulfovibrionales</taxon>
        <taxon>Desulfovibrionaceae</taxon>
        <taxon>Desulfovibrio</taxon>
    </lineage>
</organism>
<feature type="region of interest" description="Disordered" evidence="1">
    <location>
        <begin position="1"/>
        <end position="24"/>
    </location>
</feature>
<dbReference type="Proteomes" id="UP000297065">
    <property type="component" value="Chromosome"/>
</dbReference>
<evidence type="ECO:0000256" key="1">
    <source>
        <dbReference type="SAM" id="MobiDB-lite"/>
    </source>
</evidence>
<protein>
    <submittedName>
        <fullName evidence="2">Uncharacterized protein</fullName>
    </submittedName>
</protein>
<accession>A0A4P7UKM7</accession>
<evidence type="ECO:0000313" key="2">
    <source>
        <dbReference type="EMBL" id="QCC86809.1"/>
    </source>
</evidence>
<dbReference type="OrthoDB" id="5461236at2"/>
<dbReference type="EMBL" id="CP036295">
    <property type="protein sequence ID" value="QCC86809.1"/>
    <property type="molecule type" value="Genomic_DNA"/>
</dbReference>
<gene>
    <name evidence="2" type="ORF">DDIC_13150</name>
</gene>
<evidence type="ECO:0000313" key="3">
    <source>
        <dbReference type="Proteomes" id="UP000297065"/>
    </source>
</evidence>